<evidence type="ECO:0000313" key="5">
    <source>
        <dbReference type="Proteomes" id="UP000198582"/>
    </source>
</evidence>
<comment type="similarity">
    <text evidence="1">Belongs to the thioesterase family.</text>
</comment>
<evidence type="ECO:0000259" key="3">
    <source>
        <dbReference type="SMART" id="SM00824"/>
    </source>
</evidence>
<dbReference type="GO" id="GO:0008610">
    <property type="term" value="P:lipid biosynthetic process"/>
    <property type="evidence" value="ECO:0007669"/>
    <property type="project" value="TreeGrafter"/>
</dbReference>
<dbReference type="GO" id="GO:0016787">
    <property type="term" value="F:hydrolase activity"/>
    <property type="evidence" value="ECO:0007669"/>
    <property type="project" value="UniProtKB-KW"/>
</dbReference>
<proteinExistence type="inferred from homology"/>
<dbReference type="InterPro" id="IPR020802">
    <property type="entry name" value="TesA-like"/>
</dbReference>
<evidence type="ECO:0000313" key="4">
    <source>
        <dbReference type="EMBL" id="SEP54385.1"/>
    </source>
</evidence>
<gene>
    <name evidence="4" type="ORF">SAMN04489732_14510</name>
</gene>
<dbReference type="AlphaFoldDB" id="A0A1H8YQ88"/>
<dbReference type="RefSeq" id="WP_091629641.1">
    <property type="nucleotide sequence ID" value="NZ_FOEF01000045.1"/>
</dbReference>
<dbReference type="PANTHER" id="PTHR11487">
    <property type="entry name" value="THIOESTERASE"/>
    <property type="match status" value="1"/>
</dbReference>
<dbReference type="PANTHER" id="PTHR11487:SF0">
    <property type="entry name" value="S-ACYL FATTY ACID SYNTHASE THIOESTERASE, MEDIUM CHAIN"/>
    <property type="match status" value="1"/>
</dbReference>
<dbReference type="STRING" id="394193.SAMN04489732_14510"/>
<dbReference type="SUPFAM" id="SSF53474">
    <property type="entry name" value="alpha/beta-Hydrolases"/>
    <property type="match status" value="1"/>
</dbReference>
<dbReference type="Gene3D" id="3.40.50.1820">
    <property type="entry name" value="alpha/beta hydrolase"/>
    <property type="match status" value="1"/>
</dbReference>
<keyword evidence="2" id="KW-0378">Hydrolase</keyword>
<dbReference type="InterPro" id="IPR001031">
    <property type="entry name" value="Thioesterase"/>
</dbReference>
<dbReference type="Proteomes" id="UP000198582">
    <property type="component" value="Unassembled WGS sequence"/>
</dbReference>
<dbReference type="InterPro" id="IPR029058">
    <property type="entry name" value="AB_hydrolase_fold"/>
</dbReference>
<evidence type="ECO:0000256" key="1">
    <source>
        <dbReference type="ARBA" id="ARBA00007169"/>
    </source>
</evidence>
<feature type="domain" description="Thioesterase TesA-like" evidence="3">
    <location>
        <begin position="21"/>
        <end position="242"/>
    </location>
</feature>
<reference evidence="4 5" key="1">
    <citation type="submission" date="2016-10" db="EMBL/GenBank/DDBJ databases">
        <authorList>
            <person name="de Groot N.N."/>
        </authorList>
    </citation>
    <scope>NUCLEOTIDE SEQUENCE [LARGE SCALE GENOMIC DNA]</scope>
    <source>
        <strain evidence="4 5">DSM 44993</strain>
    </source>
</reference>
<dbReference type="SMART" id="SM00824">
    <property type="entry name" value="PKS_TE"/>
    <property type="match status" value="1"/>
</dbReference>
<protein>
    <submittedName>
        <fullName evidence="4">Surfactin synthase thioesterase subunit</fullName>
    </submittedName>
</protein>
<dbReference type="EMBL" id="FOEF01000045">
    <property type="protein sequence ID" value="SEP54385.1"/>
    <property type="molecule type" value="Genomic_DNA"/>
</dbReference>
<dbReference type="InterPro" id="IPR012223">
    <property type="entry name" value="TEII"/>
</dbReference>
<accession>A0A1H8YQ88</accession>
<sequence>MGEDPWIRRYHPADNASARLVCLPHAGGAASYFHPVSRALSPAADVLAVQYPGRQDRLAEPPLRSVPELADAITQELLPWLDRPVVLFGHSMGATLAFEIGLRLEARGTAPHAVVVSGRRAPSRHRETTVHQRDDEGLIAEVALLDGTDPQVFENPELREMVLPALRADYTAIETHRPAADAKLTVPLHAHAGEDDPRASVEEVRAWSAHTTGAFTFTAYPGGHFYLNEQAPAVIAALRTVVASAS</sequence>
<organism evidence="4 5">
    <name type="scientific">Amycolatopsis saalfeldensis</name>
    <dbReference type="NCBI Taxonomy" id="394193"/>
    <lineage>
        <taxon>Bacteria</taxon>
        <taxon>Bacillati</taxon>
        <taxon>Actinomycetota</taxon>
        <taxon>Actinomycetes</taxon>
        <taxon>Pseudonocardiales</taxon>
        <taxon>Pseudonocardiaceae</taxon>
        <taxon>Amycolatopsis</taxon>
    </lineage>
</organism>
<evidence type="ECO:0000256" key="2">
    <source>
        <dbReference type="ARBA" id="ARBA00022801"/>
    </source>
</evidence>
<name>A0A1H8YQ88_9PSEU</name>
<dbReference type="Pfam" id="PF00975">
    <property type="entry name" value="Thioesterase"/>
    <property type="match status" value="1"/>
</dbReference>
<keyword evidence="5" id="KW-1185">Reference proteome</keyword>
<dbReference type="OrthoDB" id="4169718at2"/>